<comment type="similarity">
    <text evidence="2">Belongs to the GILT family.</text>
</comment>
<comment type="caution">
    <text evidence="8">The sequence shown here is derived from an EMBL/GenBank/DDBJ whole genome shotgun (WGS) entry which is preliminary data.</text>
</comment>
<feature type="transmembrane region" description="Helical" evidence="6">
    <location>
        <begin position="97"/>
        <end position="120"/>
    </location>
</feature>
<evidence type="ECO:0000256" key="5">
    <source>
        <dbReference type="ARBA" id="ARBA00023180"/>
    </source>
</evidence>
<keyword evidence="6" id="KW-0472">Membrane</keyword>
<comment type="subcellular location">
    <subcellularLocation>
        <location evidence="1">Secreted</location>
    </subcellularLocation>
</comment>
<sequence>MSMPASPRAPSGSDVFSASQFGTGPRTQYSRYAINYFLLPNFIIHVVGLACLWALWYYLRFTTVFPYHHRVFYCRDVLLYKPNFRPEDFEVYVSYELLYVLGFCIPPIVILIGELMFWLFSTKPRKTVLATCGECRVHLITRRLCRFISVFMFGALITQIFVDTIKLLTGYQRPYFLSLCNVSLPACTAPLEHSPSPSPHLACQYKNADDLRYAWLTFPSLHAAFSSYSACFASCYIYYMINLRGAPLLRPMLIFGLIGMALVDSFSRINGYKNHWRDIWVAICNTFKLLFQCYSVLCFQEVVYEEDVPMAPTTGAARHRRNQDRTYEVTTTTESFHRTIAPPNASGAQQQANGYQQQDQMISKILLWSTFATCVALALAQLASNSVLEFGDEVDCSRIPPTLWCTCPKIAAKCDVTQACQNYAKASKNQPIHLTLLYESLCPDCQDFIVQQLYRQVYLKYGDFVTIELVPYGNARRNSSSPAITCQHGEEECKINKYESCAIHFMPKSLPFIYCLEMNLKNKVDLESAARKCYAKFHTTPHIYDQIIHCVNGDLGTKLQLQAAQRTENVWPDQHEWVPWMLYNNVSVKSQQYLLRDLPTVICQTYVGDQSPPECGGLGFGIGENNVPHGVCPK</sequence>
<proteinExistence type="inferred from homology"/>
<feature type="domain" description="Phosphatidic acid phosphatase type 2/haloperoxidase" evidence="7">
    <location>
        <begin position="148"/>
        <end position="294"/>
    </location>
</feature>
<evidence type="ECO:0000313" key="8">
    <source>
        <dbReference type="EMBL" id="KAI1720101.1"/>
    </source>
</evidence>
<evidence type="ECO:0000256" key="1">
    <source>
        <dbReference type="ARBA" id="ARBA00004613"/>
    </source>
</evidence>
<evidence type="ECO:0000256" key="3">
    <source>
        <dbReference type="ARBA" id="ARBA00022525"/>
    </source>
</evidence>
<keyword evidence="6" id="KW-1133">Transmembrane helix</keyword>
<reference evidence="8" key="1">
    <citation type="submission" date="2022-01" db="EMBL/GenBank/DDBJ databases">
        <title>Genome Sequence Resource for Two Populations of Ditylenchus destructor, the Migratory Endoparasitic Phytonematode.</title>
        <authorList>
            <person name="Zhang H."/>
            <person name="Lin R."/>
            <person name="Xie B."/>
        </authorList>
    </citation>
    <scope>NUCLEOTIDE SEQUENCE</scope>
    <source>
        <strain evidence="8">BazhouSP</strain>
    </source>
</reference>
<dbReference type="InterPro" id="IPR004911">
    <property type="entry name" value="Interferon-induced_GILT"/>
</dbReference>
<dbReference type="GO" id="GO:0005576">
    <property type="term" value="C:extracellular region"/>
    <property type="evidence" value="ECO:0007669"/>
    <property type="project" value="UniProtKB-SubCell"/>
</dbReference>
<evidence type="ECO:0000256" key="4">
    <source>
        <dbReference type="ARBA" id="ARBA00022729"/>
    </source>
</evidence>
<dbReference type="GO" id="GO:0016671">
    <property type="term" value="F:oxidoreductase activity, acting on a sulfur group of donors, disulfide as acceptor"/>
    <property type="evidence" value="ECO:0007669"/>
    <property type="project" value="InterPro"/>
</dbReference>
<accession>A0AAD4R9U9</accession>
<keyword evidence="9" id="KW-1185">Reference proteome</keyword>
<feature type="transmembrane region" description="Helical" evidence="6">
    <location>
        <begin position="36"/>
        <end position="59"/>
    </location>
</feature>
<evidence type="ECO:0000259" key="7">
    <source>
        <dbReference type="SMART" id="SM00014"/>
    </source>
</evidence>
<feature type="transmembrane region" description="Helical" evidence="6">
    <location>
        <begin position="248"/>
        <end position="267"/>
    </location>
</feature>
<dbReference type="SUPFAM" id="SSF48317">
    <property type="entry name" value="Acid phosphatase/Vanadium-dependent haloperoxidase"/>
    <property type="match status" value="1"/>
</dbReference>
<dbReference type="PANTHER" id="PTHR13234">
    <property type="entry name" value="GAMMA-INTERFERON INDUCIBLE LYSOSOMAL THIOL REDUCTASE GILT"/>
    <property type="match status" value="1"/>
</dbReference>
<dbReference type="PANTHER" id="PTHR13234:SF8">
    <property type="entry name" value="GAMMA-INTERFERON-INDUCIBLE LYSOSOMAL THIOL REDUCTASE"/>
    <property type="match status" value="1"/>
</dbReference>
<dbReference type="Pfam" id="PF01569">
    <property type="entry name" value="PAP2"/>
    <property type="match status" value="1"/>
</dbReference>
<feature type="transmembrane region" description="Helical" evidence="6">
    <location>
        <begin position="221"/>
        <end position="241"/>
    </location>
</feature>
<dbReference type="Gene3D" id="1.20.144.10">
    <property type="entry name" value="Phosphatidic acid phosphatase type 2/haloperoxidase"/>
    <property type="match status" value="1"/>
</dbReference>
<protein>
    <submittedName>
        <fullName evidence="8">Gamma interferon inducible lysosomal thiol reductase (GILT) domain-containing protein</fullName>
    </submittedName>
</protein>
<dbReference type="CDD" id="cd03384">
    <property type="entry name" value="PAP2_wunen"/>
    <property type="match status" value="1"/>
</dbReference>
<dbReference type="EMBL" id="JAKKPZ010000006">
    <property type="protein sequence ID" value="KAI1720101.1"/>
    <property type="molecule type" value="Genomic_DNA"/>
</dbReference>
<name>A0AAD4R9U9_9BILA</name>
<evidence type="ECO:0000256" key="6">
    <source>
        <dbReference type="SAM" id="Phobius"/>
    </source>
</evidence>
<dbReference type="AlphaFoldDB" id="A0AAD4R9U9"/>
<evidence type="ECO:0000256" key="2">
    <source>
        <dbReference type="ARBA" id="ARBA00005679"/>
    </source>
</evidence>
<keyword evidence="5" id="KW-0325">Glycoprotein</keyword>
<feature type="transmembrane region" description="Helical" evidence="6">
    <location>
        <begin position="144"/>
        <end position="162"/>
    </location>
</feature>
<dbReference type="InterPro" id="IPR000326">
    <property type="entry name" value="PAP2/HPO"/>
</dbReference>
<dbReference type="InterPro" id="IPR036938">
    <property type="entry name" value="PAP2/HPO_sf"/>
</dbReference>
<keyword evidence="4" id="KW-0732">Signal</keyword>
<gene>
    <name evidence="8" type="ORF">DdX_05474</name>
</gene>
<dbReference type="Proteomes" id="UP001201812">
    <property type="component" value="Unassembled WGS sequence"/>
</dbReference>
<keyword evidence="6" id="KW-0812">Transmembrane</keyword>
<keyword evidence="3" id="KW-0964">Secreted</keyword>
<organism evidence="8 9">
    <name type="scientific">Ditylenchus destructor</name>
    <dbReference type="NCBI Taxonomy" id="166010"/>
    <lineage>
        <taxon>Eukaryota</taxon>
        <taxon>Metazoa</taxon>
        <taxon>Ecdysozoa</taxon>
        <taxon>Nematoda</taxon>
        <taxon>Chromadorea</taxon>
        <taxon>Rhabditida</taxon>
        <taxon>Tylenchina</taxon>
        <taxon>Tylenchomorpha</taxon>
        <taxon>Sphaerularioidea</taxon>
        <taxon>Anguinidae</taxon>
        <taxon>Anguininae</taxon>
        <taxon>Ditylenchus</taxon>
    </lineage>
</organism>
<dbReference type="Pfam" id="PF03227">
    <property type="entry name" value="GILT"/>
    <property type="match status" value="1"/>
</dbReference>
<evidence type="ECO:0000313" key="9">
    <source>
        <dbReference type="Proteomes" id="UP001201812"/>
    </source>
</evidence>
<dbReference type="SMART" id="SM00014">
    <property type="entry name" value="acidPPc"/>
    <property type="match status" value="1"/>
</dbReference>